<evidence type="ECO:0000256" key="3">
    <source>
        <dbReference type="ARBA" id="ARBA00022630"/>
    </source>
</evidence>
<gene>
    <name evidence="8" type="ORF">CWC05_12285</name>
    <name evidence="7" type="ORF">TW72_16765</name>
</gene>
<dbReference type="PANTHER" id="PTHR42913:SF3">
    <property type="entry name" value="64 KDA MITOCHONDRIAL NADH DEHYDROGENASE (EUROFUNG)"/>
    <property type="match status" value="1"/>
</dbReference>
<dbReference type="Proteomes" id="UP000305874">
    <property type="component" value="Unassembled WGS sequence"/>
</dbReference>
<evidence type="ECO:0000259" key="6">
    <source>
        <dbReference type="Pfam" id="PF07992"/>
    </source>
</evidence>
<dbReference type="AlphaFoldDB" id="A0A0F4PK47"/>
<dbReference type="GO" id="GO:0003955">
    <property type="term" value="F:NAD(P)H dehydrogenase (quinone) activity"/>
    <property type="evidence" value="ECO:0007669"/>
    <property type="project" value="TreeGrafter"/>
</dbReference>
<keyword evidence="5" id="KW-0560">Oxidoreductase</keyword>
<dbReference type="InterPro" id="IPR023753">
    <property type="entry name" value="FAD/NAD-binding_dom"/>
</dbReference>
<evidence type="ECO:0000313" key="9">
    <source>
        <dbReference type="Proteomes" id="UP000033664"/>
    </source>
</evidence>
<evidence type="ECO:0000256" key="2">
    <source>
        <dbReference type="ARBA" id="ARBA00005272"/>
    </source>
</evidence>
<dbReference type="Pfam" id="PF07992">
    <property type="entry name" value="Pyr_redox_2"/>
    <property type="match status" value="1"/>
</dbReference>
<dbReference type="EMBL" id="JXXZ01000016">
    <property type="protein sequence ID" value="KJY96474.1"/>
    <property type="molecule type" value="Genomic_DNA"/>
</dbReference>
<dbReference type="InterPro" id="IPR036188">
    <property type="entry name" value="FAD/NAD-bd_sf"/>
</dbReference>
<dbReference type="GeneID" id="58230149"/>
<reference evidence="8" key="4">
    <citation type="submission" date="2019-09" db="EMBL/GenBank/DDBJ databases">
        <title>Co-occurence of chitin degradation, pigmentation and bioactivity in marine Pseudoalteromonas.</title>
        <authorList>
            <person name="Sonnenschein E.C."/>
            <person name="Bech P.K."/>
        </authorList>
    </citation>
    <scope>NUCLEOTIDE SEQUENCE</scope>
    <source>
        <strain evidence="8">S2897</strain>
    </source>
</reference>
<evidence type="ECO:0000256" key="1">
    <source>
        <dbReference type="ARBA" id="ARBA00001974"/>
    </source>
</evidence>
<keyword evidence="4" id="KW-0274">FAD</keyword>
<dbReference type="RefSeq" id="WP_045980615.1">
    <property type="nucleotide sequence ID" value="NZ_CP023397.1"/>
</dbReference>
<reference evidence="8 10" key="2">
    <citation type="submission" date="2017-12" db="EMBL/GenBank/DDBJ databases">
        <authorList>
            <person name="Paulsen S."/>
            <person name="Gram L.K."/>
        </authorList>
    </citation>
    <scope>NUCLEOTIDE SEQUENCE [LARGE SCALE GENOMIC DNA]</scope>
    <source>
        <strain evidence="8 10">S2897</strain>
    </source>
</reference>
<evidence type="ECO:0000313" key="8">
    <source>
        <dbReference type="EMBL" id="TMP86575.1"/>
    </source>
</evidence>
<feature type="domain" description="FAD/NAD(P)-binding" evidence="6">
    <location>
        <begin position="8"/>
        <end position="338"/>
    </location>
</feature>
<dbReference type="eggNOG" id="COG1252">
    <property type="taxonomic scope" value="Bacteria"/>
</dbReference>
<dbReference type="GO" id="GO:0019646">
    <property type="term" value="P:aerobic electron transport chain"/>
    <property type="evidence" value="ECO:0007669"/>
    <property type="project" value="TreeGrafter"/>
</dbReference>
<reference evidence="10" key="3">
    <citation type="submission" date="2019-06" db="EMBL/GenBank/DDBJ databases">
        <title>Co-occurence of chitin degradation, pigmentation and bioactivity in marine Pseudoalteromonas.</title>
        <authorList>
            <person name="Sonnenschein E.C."/>
            <person name="Bech P.K."/>
        </authorList>
    </citation>
    <scope>NUCLEOTIDE SEQUENCE [LARGE SCALE GENOMIC DNA]</scope>
    <source>
        <strain evidence="10">S2897</strain>
    </source>
</reference>
<protein>
    <submittedName>
        <fullName evidence="8">NAD(P)/FAD-dependent oxidoreductase</fullName>
    </submittedName>
    <submittedName>
        <fullName evidence="7">Pyridine nucleotide-disulfide oxidoreductase</fullName>
    </submittedName>
</protein>
<dbReference type="PRINTS" id="PR00368">
    <property type="entry name" value="FADPNR"/>
</dbReference>
<accession>A0A0F4PK47</accession>
<keyword evidence="3" id="KW-0285">Flavoprotein</keyword>
<keyword evidence="9" id="KW-1185">Reference proteome</keyword>
<evidence type="ECO:0000313" key="10">
    <source>
        <dbReference type="Proteomes" id="UP000305874"/>
    </source>
</evidence>
<sequence>MNQDSVERIIVIGGGAGGLELATGLGKSLGKKGRAEIVLIDRNRTHIWKPLLHEVATGSLDASLDGVVYSAHAAKHHFQFQLGTFCGLDRDSKHITLAPLRDERGNAILPERTLSYDKLVIAIGSVSNDFNTPGAQEHCFFLDSVKGAEHFQHTLLDSFTRLQQGESDKSALNVAIIGAGATGVELSAELYHVTNLLKAYGLNKVSKERLKIHLLEASPRILPALPDKIAIKASKELQKIGVQLHLGQMVKGIDEHGIDVGDERLDCDIKVWAAGVKAPDFLRDLNTFELNKNNQILVNQYLQVRGDDTLFVIGDSCAFEQPDGSFVPPRAQSAHQMASNVLANIKRQYKGQALRPFHYKDHGSLVNLARFSAVGNLMGNLNSNVFIEGKLARWMYMSLYRMHQQAVHGTLKMMALWISEKITRVVRPKMKLH</sequence>
<evidence type="ECO:0000313" key="7">
    <source>
        <dbReference type="EMBL" id="KJY96474.1"/>
    </source>
</evidence>
<dbReference type="SUPFAM" id="SSF51905">
    <property type="entry name" value="FAD/NAD(P)-binding domain"/>
    <property type="match status" value="2"/>
</dbReference>
<dbReference type="OrthoDB" id="9781621at2"/>
<proteinExistence type="inferred from homology"/>
<organism evidence="7 9">
    <name type="scientific">Pseudoalteromonas ruthenica</name>
    <dbReference type="NCBI Taxonomy" id="151081"/>
    <lineage>
        <taxon>Bacteria</taxon>
        <taxon>Pseudomonadati</taxon>
        <taxon>Pseudomonadota</taxon>
        <taxon>Gammaproteobacteria</taxon>
        <taxon>Alteromonadales</taxon>
        <taxon>Pseudoalteromonadaceae</taxon>
        <taxon>Pseudoalteromonas</taxon>
    </lineage>
</organism>
<comment type="similarity">
    <text evidence="2">Belongs to the NADH dehydrogenase family.</text>
</comment>
<dbReference type="EMBL" id="PNCG01000013">
    <property type="protein sequence ID" value="TMP86575.1"/>
    <property type="molecule type" value="Genomic_DNA"/>
</dbReference>
<evidence type="ECO:0000256" key="5">
    <source>
        <dbReference type="ARBA" id="ARBA00023002"/>
    </source>
</evidence>
<dbReference type="PANTHER" id="PTHR42913">
    <property type="entry name" value="APOPTOSIS-INDUCING FACTOR 1"/>
    <property type="match status" value="1"/>
</dbReference>
<dbReference type="Gene3D" id="3.50.50.100">
    <property type="match status" value="1"/>
</dbReference>
<comment type="cofactor">
    <cofactor evidence="1">
        <name>FAD</name>
        <dbReference type="ChEBI" id="CHEBI:57692"/>
    </cofactor>
</comment>
<evidence type="ECO:0000256" key="4">
    <source>
        <dbReference type="ARBA" id="ARBA00022827"/>
    </source>
</evidence>
<comment type="caution">
    <text evidence="7">The sequence shown here is derived from an EMBL/GenBank/DDBJ whole genome shotgun (WGS) entry which is preliminary data.</text>
</comment>
<dbReference type="PATRIC" id="fig|151081.8.peg.3693"/>
<dbReference type="Proteomes" id="UP000033664">
    <property type="component" value="Unassembled WGS sequence"/>
</dbReference>
<name>A0A0F4PK47_9GAMM</name>
<dbReference type="STRING" id="151081.TW72_16765"/>
<dbReference type="InterPro" id="IPR051169">
    <property type="entry name" value="NADH-Q_oxidoreductase"/>
</dbReference>
<reference evidence="7 9" key="1">
    <citation type="journal article" date="2015" name="BMC Genomics">
        <title>Genome mining reveals unlocked bioactive potential of marine Gram-negative bacteria.</title>
        <authorList>
            <person name="Machado H."/>
            <person name="Sonnenschein E.C."/>
            <person name="Melchiorsen J."/>
            <person name="Gram L."/>
        </authorList>
    </citation>
    <scope>NUCLEOTIDE SEQUENCE [LARGE SCALE GENOMIC DNA]</scope>
    <source>
        <strain evidence="7 9">S3137</strain>
    </source>
</reference>